<evidence type="ECO:0000313" key="2">
    <source>
        <dbReference type="Proteomes" id="UP000814033"/>
    </source>
</evidence>
<proteinExistence type="predicted"/>
<sequence>MAASLPVEILLMIVNEVTSSHDSRNLRAINKSFCAFATPRAFRTVGATNRRDSALGLASLLQSDLARYVKEAVYRDYAADEHGNAVAAVDRAPLDVDYGATTVEALLKTFTLAARLPGLISFRFVFHPKCPRDVAATVDLQHALLFTIGDAAPHLRFLTLINLTPVHHWVYGMSKFKSALFYLTDLRISTTSAANLPEGSAMWRGLSDFWFYDIGMQVLHKLANVTLLVVENDMPSGSSRIPQFVQRKTLPKLKYLVVRNLGIDIDSADVDEFVRRHPLLEWIDTGEGLRWVRHTHADPQDETEYELPPSMAD</sequence>
<reference evidence="1" key="1">
    <citation type="submission" date="2021-02" db="EMBL/GenBank/DDBJ databases">
        <authorList>
            <consortium name="DOE Joint Genome Institute"/>
            <person name="Ahrendt S."/>
            <person name="Looney B.P."/>
            <person name="Miyauchi S."/>
            <person name="Morin E."/>
            <person name="Drula E."/>
            <person name="Courty P.E."/>
            <person name="Chicoki N."/>
            <person name="Fauchery L."/>
            <person name="Kohler A."/>
            <person name="Kuo A."/>
            <person name="Labutti K."/>
            <person name="Pangilinan J."/>
            <person name="Lipzen A."/>
            <person name="Riley R."/>
            <person name="Andreopoulos W."/>
            <person name="He G."/>
            <person name="Johnson J."/>
            <person name="Barry K.W."/>
            <person name="Grigoriev I.V."/>
            <person name="Nagy L."/>
            <person name="Hibbett D."/>
            <person name="Henrissat B."/>
            <person name="Matheny P.B."/>
            <person name="Labbe J."/>
            <person name="Martin F."/>
        </authorList>
    </citation>
    <scope>NUCLEOTIDE SEQUENCE</scope>
    <source>
        <strain evidence="1">FP105234-sp</strain>
    </source>
</reference>
<keyword evidence="2" id="KW-1185">Reference proteome</keyword>
<name>A0ACB8R9F4_9AGAM</name>
<comment type="caution">
    <text evidence="1">The sequence shown here is derived from an EMBL/GenBank/DDBJ whole genome shotgun (WGS) entry which is preliminary data.</text>
</comment>
<dbReference type="EMBL" id="MU276173">
    <property type="protein sequence ID" value="KAI0040714.1"/>
    <property type="molecule type" value="Genomic_DNA"/>
</dbReference>
<organism evidence="1 2">
    <name type="scientific">Auriscalpium vulgare</name>
    <dbReference type="NCBI Taxonomy" id="40419"/>
    <lineage>
        <taxon>Eukaryota</taxon>
        <taxon>Fungi</taxon>
        <taxon>Dikarya</taxon>
        <taxon>Basidiomycota</taxon>
        <taxon>Agaricomycotina</taxon>
        <taxon>Agaricomycetes</taxon>
        <taxon>Russulales</taxon>
        <taxon>Auriscalpiaceae</taxon>
        <taxon>Auriscalpium</taxon>
    </lineage>
</organism>
<dbReference type="Proteomes" id="UP000814033">
    <property type="component" value="Unassembled WGS sequence"/>
</dbReference>
<protein>
    <submittedName>
        <fullName evidence="1">Uncharacterized protein</fullName>
    </submittedName>
</protein>
<reference evidence="1" key="2">
    <citation type="journal article" date="2022" name="New Phytol.">
        <title>Evolutionary transition to the ectomycorrhizal habit in the genomes of a hyperdiverse lineage of mushroom-forming fungi.</title>
        <authorList>
            <person name="Looney B."/>
            <person name="Miyauchi S."/>
            <person name="Morin E."/>
            <person name="Drula E."/>
            <person name="Courty P.E."/>
            <person name="Kohler A."/>
            <person name="Kuo A."/>
            <person name="LaButti K."/>
            <person name="Pangilinan J."/>
            <person name="Lipzen A."/>
            <person name="Riley R."/>
            <person name="Andreopoulos W."/>
            <person name="He G."/>
            <person name="Johnson J."/>
            <person name="Nolan M."/>
            <person name="Tritt A."/>
            <person name="Barry K.W."/>
            <person name="Grigoriev I.V."/>
            <person name="Nagy L.G."/>
            <person name="Hibbett D."/>
            <person name="Henrissat B."/>
            <person name="Matheny P.B."/>
            <person name="Labbe J."/>
            <person name="Martin F.M."/>
        </authorList>
    </citation>
    <scope>NUCLEOTIDE SEQUENCE</scope>
    <source>
        <strain evidence="1">FP105234-sp</strain>
    </source>
</reference>
<gene>
    <name evidence="1" type="ORF">FA95DRAFT_1647013</name>
</gene>
<accession>A0ACB8R9F4</accession>
<evidence type="ECO:0000313" key="1">
    <source>
        <dbReference type="EMBL" id="KAI0040714.1"/>
    </source>
</evidence>